<comment type="subcellular location">
    <subcellularLocation>
        <location evidence="1">Cytoplasm</location>
    </subcellularLocation>
</comment>
<feature type="region of interest" description="Disordered" evidence="6">
    <location>
        <begin position="169"/>
        <end position="210"/>
    </location>
</feature>
<name>A0A6F9DH82_9ASCI</name>
<feature type="compositionally biased region" description="Polar residues" evidence="6">
    <location>
        <begin position="727"/>
        <end position="737"/>
    </location>
</feature>
<feature type="compositionally biased region" description="Basic and acidic residues" evidence="6">
    <location>
        <begin position="323"/>
        <end position="351"/>
    </location>
</feature>
<reference evidence="10" key="1">
    <citation type="submission" date="2020-04" db="EMBL/GenBank/DDBJ databases">
        <authorList>
            <person name="Neveu A P."/>
        </authorList>
    </citation>
    <scope>NUCLEOTIDE SEQUENCE</scope>
    <source>
        <tissue evidence="10">Whole embryo</tissue>
    </source>
</reference>
<feature type="domain" description="SH3" evidence="7">
    <location>
        <begin position="1384"/>
        <end position="1443"/>
    </location>
</feature>
<dbReference type="PANTHER" id="PTHR47544:SF3">
    <property type="entry name" value="RHO GUANINE NUCLEOTIDE EXCHANGE FACTOR 4 ISOFORM X1"/>
    <property type="match status" value="1"/>
</dbReference>
<gene>
    <name evidence="10" type="primary">LOC100183692</name>
</gene>
<dbReference type="SUPFAM" id="SSF50044">
    <property type="entry name" value="SH3-domain"/>
    <property type="match status" value="1"/>
</dbReference>
<dbReference type="SUPFAM" id="SSF48065">
    <property type="entry name" value="DBL homology domain (DH-domain)"/>
    <property type="match status" value="1"/>
</dbReference>
<feature type="compositionally biased region" description="Polar residues" evidence="6">
    <location>
        <begin position="567"/>
        <end position="592"/>
    </location>
</feature>
<dbReference type="InterPro" id="IPR055251">
    <property type="entry name" value="SOS1_NGEF_PH"/>
</dbReference>
<evidence type="ECO:0000256" key="4">
    <source>
        <dbReference type="ARBA" id="ARBA00022658"/>
    </source>
</evidence>
<dbReference type="GO" id="GO:0005737">
    <property type="term" value="C:cytoplasm"/>
    <property type="evidence" value="ECO:0007669"/>
    <property type="project" value="UniProtKB-SubCell"/>
</dbReference>
<dbReference type="EMBL" id="LR786955">
    <property type="protein sequence ID" value="CAB3262817.1"/>
    <property type="molecule type" value="mRNA"/>
</dbReference>
<dbReference type="InterPro" id="IPR036028">
    <property type="entry name" value="SH3-like_dom_sf"/>
</dbReference>
<dbReference type="GO" id="GO:0005085">
    <property type="term" value="F:guanyl-nucleotide exchange factor activity"/>
    <property type="evidence" value="ECO:0007669"/>
    <property type="project" value="UniProtKB-KW"/>
</dbReference>
<dbReference type="CDD" id="cd11828">
    <property type="entry name" value="SH3_ARHGEF9_like"/>
    <property type="match status" value="1"/>
</dbReference>
<feature type="compositionally biased region" description="Polar residues" evidence="6">
    <location>
        <begin position="194"/>
        <end position="203"/>
    </location>
</feature>
<evidence type="ECO:0000256" key="6">
    <source>
        <dbReference type="SAM" id="MobiDB-lite"/>
    </source>
</evidence>
<feature type="compositionally biased region" description="Polar residues" evidence="6">
    <location>
        <begin position="983"/>
        <end position="1009"/>
    </location>
</feature>
<evidence type="ECO:0000256" key="1">
    <source>
        <dbReference type="ARBA" id="ARBA00004496"/>
    </source>
</evidence>
<dbReference type="Gene3D" id="1.20.900.10">
    <property type="entry name" value="Dbl homology (DH) domain"/>
    <property type="match status" value="1"/>
</dbReference>
<dbReference type="Gene3D" id="2.30.29.30">
    <property type="entry name" value="Pleckstrin-homology domain (PH domain)/Phosphotyrosine-binding domain (PTB)"/>
    <property type="match status" value="1"/>
</dbReference>
<sequence>MSACLDQHQNRANPWKHHTEDNHSIGDSQEGLKGSPKERGPSESSTGKLTDPSDSFHNNLLCNGTTHQETTSGLVRSNVGFLSTGLGAHQSDQCTHANRAAESSVYACNKTQVDEIGNQTQLQAAFARDIQRPVKYPISMNFRTRPASEILSRAALDYEFMDSEVTVKYERKSSSRATRTQSRLGDVDDAQLHSARNPTQSGPVTFDTKHNPIWKDDGSIGVTKAQRSFFFQPYEKHFETGGYEKSSAEPSLNTCALTCVEPTALATTNTRLDLVEQRSIVKLAHDSFEKNDEELKKNSKTRSYEAATSRKADGGCHSSANDVTRRISSRESHSESERVSPRVNDSHSSRELRRQGALTKLVECHQYCCVDGDTVGSEKIHSCNASSCRSSIQLGFNGNILKPGIVCREQALCKESSPVRNVLADEIELAATKPTEEQNVEANAKAVNRKRLCRSLSNFNGQGLLILPQTSTNETYPAQLQQNAAMSNNKSRIAKLITGHIRSSQNDVVSAENSPKHKKMTKRNINGDSLNGLRKAKSVSDAISELRDDKTSPVIGNPGTKHHRKNTTPVAGNKQRTTNATEETPTNITASRKTPKLPKALFPFMRKNRKRQNSTAATQRQPLKARGLENETEFETTNNDGNKTQISYAENSEPTHRDSDVATVGFRKIKVNTTPARRNIHADYASRVTRVRRKSSSTDKEASANNPDSSSTDRCEGVIMRNKTRQSEAFTSHQTNVRPRRRNKNRLSMELSSTPDCLQSNGFTRTKRPSSFAASTGDQLWLESNMVCAKSDAHIRQPPSDLTPTGQQKDSLEQIETNNLQAKLRNHSVAVCQKMRDDSPIQDKDTHRCSLNLDYLRSGSLTDRLTFIASLPGPETTLGSKSISSSLTGISTPHSTLLTTGGYGSIPRFSLSSSFASVFGDELKQIQNLESTVDVPTATDTPSPEPSPDTQVQPSKMSLRLRRTQSLCRDRLTLKIYETNRRSVSPSFESTNFGPSSTQGQNDGDSNPRQLERRFQSLRDFSTLRSQPIKPTTPKPRKMSSGSSCTSLNRFNFQLSQQNLANNVQPSCPENSTTVTGEPLREFGEMLPKASAKNASIRRRMSLQFLRSMNPDDAKTVSPTATAKIVNGWKRHSLAELDIEKAKVAMAKWSVANNGSSNGNQNNRRRIRPLSEVQNLRWEVHAIPEHNELASPKSPQSTNVVNRPQSLHLKSYRTGAPSGGSYSVVCKGCNTQRTQGTVGKQYEAPLNILGSSFSEENLSLNDDEMLPKVAQPQRSFSVIGGLNTLPPSLMRFYPAKYYAEITCPCRTSGYSNSRNTGHLTPFGHGLHTYFKVRESTMSGISNESGYGTMTRKGGVYARTAEDEDVFLHANSTQRDEQGSNITNEDVLYVEALWDHVTMDNEELGFKVGDVIRVIDMTNSDWWWGELESNEGWFPATFVRILVNQHLHEDVEGIEIIVTPSPNVPNDVSPDSVTRSRSSSDLCQCTERRSNSSIHCSVCGRPLREAHETPKSRSTKTPPKIQEPAAPLIVNTRKQSLCRETIRTNVIEEIVNSEKVFVGHLKDVVQGYLTRCKNRSDMFSDEQISTLFGNIEQIYYFQRDFCNKLENAVNRSCVSSSEIGNIFIEHRDGFAIYSEYCNNHPQALALLSQLLAQKKYMHFFEACRLFQRMIEISLDGFLLTPVQKICKYPLQLAELLKYTSTEHPDNEPVQSALEAMKGVARMINERKRHMENIKKISLWQSSILNWQEEDVLERSSELVQSGEMYTLSQTKGKPKWRMAFLFDHQMIFCKKDILRRDLLYYKSRLDLDTCEIASLETESPRNSSISANDSISGVGPFQRGWKIVDTVTSETATIYCKNEEDFEKWTKAFKMERKLSALKRNGMSKAEEYLAKDLVQKSAFSRRPKASSSVRQPVSYRYRVKMAQGVDMNSKQKNISVPSEKSAGFFSNMAGKLTPFRRTTTRESSFVF</sequence>
<dbReference type="PROSITE" id="PS50002">
    <property type="entry name" value="SH3"/>
    <property type="match status" value="1"/>
</dbReference>
<feature type="region of interest" description="Disordered" evidence="6">
    <location>
        <begin position="504"/>
        <end position="592"/>
    </location>
</feature>
<dbReference type="InterPro" id="IPR001452">
    <property type="entry name" value="SH3_domain"/>
</dbReference>
<dbReference type="InterPro" id="IPR001849">
    <property type="entry name" value="PH_domain"/>
</dbReference>
<dbReference type="PROSITE" id="PS00741">
    <property type="entry name" value="DH_1"/>
    <property type="match status" value="1"/>
</dbReference>
<dbReference type="InterPro" id="IPR001331">
    <property type="entry name" value="GDS_CDC24_CS"/>
</dbReference>
<dbReference type="InterPro" id="IPR035899">
    <property type="entry name" value="DBL_dom_sf"/>
</dbReference>
<evidence type="ECO:0000259" key="9">
    <source>
        <dbReference type="PROSITE" id="PS50010"/>
    </source>
</evidence>
<feature type="region of interest" description="Disordered" evidence="6">
    <location>
        <begin position="1"/>
        <end position="69"/>
    </location>
</feature>
<dbReference type="Gene3D" id="2.30.30.40">
    <property type="entry name" value="SH3 Domains"/>
    <property type="match status" value="1"/>
</dbReference>
<accession>A0A6F9DH82</accession>
<dbReference type="SMART" id="SM00233">
    <property type="entry name" value="PH"/>
    <property type="match status" value="1"/>
</dbReference>
<evidence type="ECO:0000256" key="2">
    <source>
        <dbReference type="ARBA" id="ARBA00022443"/>
    </source>
</evidence>
<feature type="region of interest" description="Disordered" evidence="6">
    <location>
        <begin position="293"/>
        <end position="351"/>
    </location>
</feature>
<dbReference type="Pfam" id="PF14604">
    <property type="entry name" value="SH3_9"/>
    <property type="match status" value="1"/>
</dbReference>
<dbReference type="InterPro" id="IPR000219">
    <property type="entry name" value="DH_dom"/>
</dbReference>
<feature type="compositionally biased region" description="Polar residues" evidence="6">
    <location>
        <begin position="1019"/>
        <end position="1030"/>
    </location>
</feature>
<organism evidence="10">
    <name type="scientific">Phallusia mammillata</name>
    <dbReference type="NCBI Taxonomy" id="59560"/>
    <lineage>
        <taxon>Eukaryota</taxon>
        <taxon>Metazoa</taxon>
        <taxon>Chordata</taxon>
        <taxon>Tunicata</taxon>
        <taxon>Ascidiacea</taxon>
        <taxon>Phlebobranchia</taxon>
        <taxon>Ascidiidae</taxon>
        <taxon>Phallusia</taxon>
    </lineage>
</organism>
<dbReference type="Pfam" id="PF00621">
    <property type="entry name" value="RhoGEF"/>
    <property type="match status" value="1"/>
</dbReference>
<feature type="region of interest" description="Disordered" evidence="6">
    <location>
        <begin position="934"/>
        <end position="964"/>
    </location>
</feature>
<feature type="compositionally biased region" description="Polar residues" evidence="6">
    <location>
        <begin position="504"/>
        <end position="513"/>
    </location>
</feature>
<dbReference type="InterPro" id="IPR011993">
    <property type="entry name" value="PH-like_dom_sf"/>
</dbReference>
<feature type="region of interest" description="Disordered" evidence="6">
    <location>
        <begin position="983"/>
        <end position="1045"/>
    </location>
</feature>
<dbReference type="Pfam" id="PF22697">
    <property type="entry name" value="SOS1_NGEF_PH"/>
    <property type="match status" value="1"/>
</dbReference>
<feature type="compositionally biased region" description="Polar residues" evidence="6">
    <location>
        <begin position="640"/>
        <end position="652"/>
    </location>
</feature>
<feature type="region of interest" description="Disordered" evidence="6">
    <location>
        <begin position="677"/>
        <end position="775"/>
    </location>
</feature>
<keyword evidence="2 5" id="KW-0728">SH3 domain</keyword>
<dbReference type="PROSITE" id="PS50003">
    <property type="entry name" value="PH_DOMAIN"/>
    <property type="match status" value="1"/>
</dbReference>
<dbReference type="SMART" id="SM00325">
    <property type="entry name" value="RhoGEF"/>
    <property type="match status" value="1"/>
</dbReference>
<feature type="region of interest" description="Disordered" evidence="6">
    <location>
        <begin position="607"/>
        <end position="660"/>
    </location>
</feature>
<dbReference type="CDD" id="cd00160">
    <property type="entry name" value="RhoGEF"/>
    <property type="match status" value="1"/>
</dbReference>
<dbReference type="SMART" id="SM00326">
    <property type="entry name" value="SH3"/>
    <property type="match status" value="1"/>
</dbReference>
<evidence type="ECO:0000259" key="8">
    <source>
        <dbReference type="PROSITE" id="PS50003"/>
    </source>
</evidence>
<feature type="domain" description="PH" evidence="8">
    <location>
        <begin position="1756"/>
        <end position="1873"/>
    </location>
</feature>
<protein>
    <submittedName>
        <fullName evidence="10">Uncharacterized protein LOC100183692</fullName>
    </submittedName>
</protein>
<dbReference type="PANTHER" id="PTHR47544">
    <property type="entry name" value="RHO GUANINE NUCLEOTIDE EXCHANGE FACTOR 4"/>
    <property type="match status" value="1"/>
</dbReference>
<dbReference type="PROSITE" id="PS50010">
    <property type="entry name" value="DH_2"/>
    <property type="match status" value="1"/>
</dbReference>
<evidence type="ECO:0000256" key="5">
    <source>
        <dbReference type="PROSITE-ProRule" id="PRU00192"/>
    </source>
</evidence>
<feature type="compositionally biased region" description="Polar residues" evidence="6">
    <location>
        <begin position="750"/>
        <end position="764"/>
    </location>
</feature>
<evidence type="ECO:0000313" key="10">
    <source>
        <dbReference type="EMBL" id="CAB3262817.1"/>
    </source>
</evidence>
<keyword evidence="4" id="KW-0344">Guanine-nucleotide releasing factor</keyword>
<evidence type="ECO:0000259" key="7">
    <source>
        <dbReference type="PROSITE" id="PS50002"/>
    </source>
</evidence>
<feature type="domain" description="DH" evidence="9">
    <location>
        <begin position="1541"/>
        <end position="1725"/>
    </location>
</feature>
<keyword evidence="3" id="KW-0963">Cytoplasm</keyword>
<evidence type="ECO:0000256" key="3">
    <source>
        <dbReference type="ARBA" id="ARBA00022490"/>
    </source>
</evidence>
<dbReference type="GO" id="GO:0035556">
    <property type="term" value="P:intracellular signal transduction"/>
    <property type="evidence" value="ECO:0007669"/>
    <property type="project" value="InterPro"/>
</dbReference>
<feature type="compositionally biased region" description="Polar residues" evidence="6">
    <location>
        <begin position="42"/>
        <end position="69"/>
    </location>
</feature>
<dbReference type="SUPFAM" id="SSF50729">
    <property type="entry name" value="PH domain-like"/>
    <property type="match status" value="1"/>
</dbReference>
<proteinExistence type="evidence at transcript level"/>